<dbReference type="GO" id="GO:0004378">
    <property type="term" value="F:GDP-Man:Man(1)GlcNAc(2)-PP-Dol alpha-1,3-mannosyltransferase activity"/>
    <property type="evidence" value="ECO:0007669"/>
    <property type="project" value="UniProtKB-UniRule"/>
</dbReference>
<keyword evidence="8 12" id="KW-1133">Transmembrane helix</keyword>
<dbReference type="InterPro" id="IPR027054">
    <property type="entry name" value="ALG2"/>
</dbReference>
<keyword evidence="5 12" id="KW-0808">Transferase</keyword>
<keyword evidence="7 12" id="KW-0256">Endoplasmic reticulum</keyword>
<evidence type="ECO:0000256" key="11">
    <source>
        <dbReference type="ARBA" id="ARBA00045104"/>
    </source>
</evidence>
<evidence type="ECO:0000256" key="9">
    <source>
        <dbReference type="ARBA" id="ARBA00023136"/>
    </source>
</evidence>
<dbReference type="Pfam" id="PF13439">
    <property type="entry name" value="Glyco_transf_4"/>
    <property type="match status" value="1"/>
</dbReference>
<dbReference type="OrthoDB" id="448893at2759"/>
<evidence type="ECO:0000256" key="8">
    <source>
        <dbReference type="ARBA" id="ARBA00022989"/>
    </source>
</evidence>
<organism evidence="15 16">
    <name type="scientific">Sphaerosporella brunnea</name>
    <dbReference type="NCBI Taxonomy" id="1250544"/>
    <lineage>
        <taxon>Eukaryota</taxon>
        <taxon>Fungi</taxon>
        <taxon>Dikarya</taxon>
        <taxon>Ascomycota</taxon>
        <taxon>Pezizomycotina</taxon>
        <taxon>Pezizomycetes</taxon>
        <taxon>Pezizales</taxon>
        <taxon>Pyronemataceae</taxon>
        <taxon>Sphaerosporella</taxon>
    </lineage>
</organism>
<evidence type="ECO:0000256" key="6">
    <source>
        <dbReference type="ARBA" id="ARBA00022692"/>
    </source>
</evidence>
<evidence type="ECO:0000256" key="7">
    <source>
        <dbReference type="ARBA" id="ARBA00022824"/>
    </source>
</evidence>
<dbReference type="CDD" id="cd03805">
    <property type="entry name" value="GT4_ALG2-like"/>
    <property type="match status" value="1"/>
</dbReference>
<dbReference type="EC" id="2.4.1.132" evidence="12"/>
<keyword evidence="4 12" id="KW-0328">Glycosyltransferase</keyword>
<comment type="caution">
    <text evidence="15">The sequence shown here is derived from an EMBL/GenBank/DDBJ whole genome shotgun (WGS) entry which is preliminary data.</text>
</comment>
<keyword evidence="16" id="KW-1185">Reference proteome</keyword>
<feature type="domain" description="Glycosyltransferase subfamily 4-like N-terminal" evidence="14">
    <location>
        <begin position="18"/>
        <end position="199"/>
    </location>
</feature>
<evidence type="ECO:0000256" key="4">
    <source>
        <dbReference type="ARBA" id="ARBA00022676"/>
    </source>
</evidence>
<dbReference type="SUPFAM" id="SSF53756">
    <property type="entry name" value="UDP-Glycosyltransferase/glycogen phosphorylase"/>
    <property type="match status" value="1"/>
</dbReference>
<comment type="similarity">
    <text evidence="12">Belongs to the glycosyltransferase group 1 family.</text>
</comment>
<evidence type="ECO:0000256" key="5">
    <source>
        <dbReference type="ARBA" id="ARBA00022679"/>
    </source>
</evidence>
<dbReference type="FunCoup" id="A0A5J5FA14">
    <property type="interactions" value="781"/>
</dbReference>
<dbReference type="AlphaFoldDB" id="A0A5J5FA14"/>
<evidence type="ECO:0000313" key="16">
    <source>
        <dbReference type="Proteomes" id="UP000326924"/>
    </source>
</evidence>
<feature type="domain" description="Glycosyl transferase family 1" evidence="13">
    <location>
        <begin position="211"/>
        <end position="386"/>
    </location>
</feature>
<dbReference type="Pfam" id="PF00534">
    <property type="entry name" value="Glycos_transf_1"/>
    <property type="match status" value="1"/>
</dbReference>
<protein>
    <recommendedName>
        <fullName evidence="12">Alpha-1,3/1,6-mannosyltransferase ALG2</fullName>
        <ecNumber evidence="12">2.4.1.132</ecNumber>
        <ecNumber evidence="12">2.4.1.257</ecNumber>
    </recommendedName>
    <alternativeName>
        <fullName evidence="12">GDP-Man:Man(1)GlcNAc(2)-PP-Dol alpha-1,3-mannosyltransferase</fullName>
    </alternativeName>
</protein>
<comment type="catalytic activity">
    <reaction evidence="10 12">
        <text>a beta-D-Man-(1-&gt;4)-beta-D-GlcNAc-(1-&gt;4)-alpha-D-GlcNAc-diphospho-di-trans,poly-cis-dolichol + GDP-alpha-D-mannose = an alpha-D-Man-(1-&gt;3)-beta-D-Man-(1-&gt;4)-beta-D-GlcNAc-(1-&gt;4)-alpha-D-GlcNAc-diphospho-di-trans,poly-cis-dolichol + GDP + H(+)</text>
        <dbReference type="Rhea" id="RHEA:29515"/>
        <dbReference type="Rhea" id="RHEA-COMP:19511"/>
        <dbReference type="Rhea" id="RHEA-COMP:19513"/>
        <dbReference type="ChEBI" id="CHEBI:15378"/>
        <dbReference type="ChEBI" id="CHEBI:57527"/>
        <dbReference type="ChEBI" id="CHEBI:58189"/>
        <dbReference type="ChEBI" id="CHEBI:58472"/>
        <dbReference type="ChEBI" id="CHEBI:132510"/>
        <dbReference type="EC" id="2.4.1.132"/>
    </reaction>
    <physiologicalReaction direction="left-to-right" evidence="10 12">
        <dbReference type="Rhea" id="RHEA:29516"/>
    </physiologicalReaction>
</comment>
<dbReference type="InterPro" id="IPR028098">
    <property type="entry name" value="Glyco_trans_4-like_N"/>
</dbReference>
<proteinExistence type="inferred from homology"/>
<dbReference type="UniPathway" id="UPA00378"/>
<gene>
    <name evidence="15" type="ORF">FN846DRAFT_928879</name>
</gene>
<dbReference type="InterPro" id="IPR001296">
    <property type="entry name" value="Glyco_trans_1"/>
</dbReference>
<evidence type="ECO:0000256" key="1">
    <source>
        <dbReference type="ARBA" id="ARBA00003142"/>
    </source>
</evidence>
<sequence>MSKPKEKRILFIHPDLGIGGAERLVVDAAVGLQDRGHSVTIYTSHCDPRHCFDEARNGTLTIRVSGNSIVPRNILGRFSILCAILRQLHLTLSLLASGELANYDYLFIDQLSACIPIFHFFAPHIRVLFYCHFPDFLLAPRSSLVKSLYRIPFDWFEGLTTGLADTIVVNSNFTKSVFATAFPKINREPRVVYPCVDVAEKKSEKKSMIQDEEPKFLAEDGRKILLSINRFERKKNIELAIKAFARLTDSERRHSRLIIAGGYDPRIGENISYHNELVAMCDSFQLKHITCKNFITSLSIPEDTDVLFLLSIPASWKTYLLKASSLLLYTPEREHFGIVPLEALLAELPVLAHNSGGPLETIQEGATGWHRPDVPEEWTAVMRKALFEMQPSEIKAMGAKGREGVITEFSKEKMAERIENEFDIAPSHKGVSLGGILLFVGAIAALGVGLGLMAMKQL</sequence>
<dbReference type="PANTHER" id="PTHR45918:SF1">
    <property type="entry name" value="ALPHA-1,3_1,6-MANNOSYLTRANSFERASE ALG2"/>
    <property type="match status" value="1"/>
</dbReference>
<comment type="pathway">
    <text evidence="3 12">Protein modification; protein glycosylation.</text>
</comment>
<dbReference type="PANTHER" id="PTHR45918">
    <property type="entry name" value="ALPHA-1,3/1,6-MANNOSYLTRANSFERASE ALG2"/>
    <property type="match status" value="1"/>
</dbReference>
<keyword evidence="9 12" id="KW-0472">Membrane</keyword>
<evidence type="ECO:0000256" key="10">
    <source>
        <dbReference type="ARBA" id="ARBA00045103"/>
    </source>
</evidence>
<evidence type="ECO:0000259" key="14">
    <source>
        <dbReference type="Pfam" id="PF13439"/>
    </source>
</evidence>
<comment type="catalytic activity">
    <reaction evidence="11 12">
        <text>an alpha-D-Man-(1-&gt;3)-beta-D-Man-(1-&gt;4)-beta-D-GlcNAc-(1-&gt;4)-alpha-D-GlcNAc-diphospho-di-trans,poly-cis-dolichol + GDP-alpha-D-mannose = an alpha-D-Man-(1-&gt;3)-[alpha-D-Man-(1-&gt;6)]-beta-D-Man-(1-&gt;4)-beta-D-GlcNAc-(1-&gt;4)-alpha-D-GlcNAc-diphospho-di-trans,poly-cis-dolichol + GDP + H(+)</text>
        <dbReference type="Rhea" id="RHEA:29519"/>
        <dbReference type="Rhea" id="RHEA-COMP:19513"/>
        <dbReference type="Rhea" id="RHEA-COMP:19515"/>
        <dbReference type="ChEBI" id="CHEBI:15378"/>
        <dbReference type="ChEBI" id="CHEBI:57527"/>
        <dbReference type="ChEBI" id="CHEBI:58189"/>
        <dbReference type="ChEBI" id="CHEBI:132510"/>
        <dbReference type="ChEBI" id="CHEBI:132511"/>
        <dbReference type="EC" id="2.4.1.257"/>
    </reaction>
    <physiologicalReaction direction="left-to-right" evidence="11 12">
        <dbReference type="Rhea" id="RHEA:29520"/>
    </physiologicalReaction>
</comment>
<evidence type="ECO:0000256" key="3">
    <source>
        <dbReference type="ARBA" id="ARBA00004922"/>
    </source>
</evidence>
<evidence type="ECO:0000313" key="15">
    <source>
        <dbReference type="EMBL" id="KAA8913606.1"/>
    </source>
</evidence>
<evidence type="ECO:0000259" key="13">
    <source>
        <dbReference type="Pfam" id="PF00534"/>
    </source>
</evidence>
<comment type="subcellular location">
    <subcellularLocation>
        <location evidence="2 12">Endoplasmic reticulum membrane</location>
    </subcellularLocation>
</comment>
<dbReference type="Gene3D" id="3.40.50.2000">
    <property type="entry name" value="Glycogen Phosphorylase B"/>
    <property type="match status" value="2"/>
</dbReference>
<dbReference type="Proteomes" id="UP000326924">
    <property type="component" value="Unassembled WGS sequence"/>
</dbReference>
<accession>A0A5J5FA14</accession>
<dbReference type="GO" id="GO:0005789">
    <property type="term" value="C:endoplasmic reticulum membrane"/>
    <property type="evidence" value="ECO:0007669"/>
    <property type="project" value="UniProtKB-SubCell"/>
</dbReference>
<dbReference type="GO" id="GO:0102704">
    <property type="term" value="F:GDP-Man:Man(2)GlcNAc(2)-PP-Dol alpha-1,6-mannosyltransferase activity"/>
    <property type="evidence" value="ECO:0007669"/>
    <property type="project" value="UniProtKB-UniRule"/>
</dbReference>
<keyword evidence="6 12" id="KW-0812">Transmembrane</keyword>
<dbReference type="InParanoid" id="A0A5J5FA14"/>
<evidence type="ECO:0000256" key="12">
    <source>
        <dbReference type="RuleBase" id="RU367136"/>
    </source>
</evidence>
<dbReference type="EMBL" id="VXIS01000013">
    <property type="protein sequence ID" value="KAA8913606.1"/>
    <property type="molecule type" value="Genomic_DNA"/>
</dbReference>
<reference evidence="15 16" key="1">
    <citation type="submission" date="2019-09" db="EMBL/GenBank/DDBJ databases">
        <title>Draft genome of the ectomycorrhizal ascomycete Sphaerosporella brunnea.</title>
        <authorList>
            <consortium name="DOE Joint Genome Institute"/>
            <person name="Benucci G.M."/>
            <person name="Marozzi G."/>
            <person name="Antonielli L."/>
            <person name="Sanchez S."/>
            <person name="Marco P."/>
            <person name="Wang X."/>
            <person name="Falini L.B."/>
            <person name="Barry K."/>
            <person name="Haridas S."/>
            <person name="Lipzen A."/>
            <person name="Labutti K."/>
            <person name="Grigoriev I.V."/>
            <person name="Murat C."/>
            <person name="Martin F."/>
            <person name="Albertini E."/>
            <person name="Donnini D."/>
            <person name="Bonito G."/>
        </authorList>
    </citation>
    <scope>NUCLEOTIDE SEQUENCE [LARGE SCALE GENOMIC DNA]</scope>
    <source>
        <strain evidence="15 16">Sb_GMNB300</strain>
    </source>
</reference>
<comment type="function">
    <text evidence="1 12">Mannosylates Man(2)GlcNAc(2)-dolichol diphosphate and Man(1)GlcNAc(2)-dolichol diphosphate to form Man(3)GlcNAc(2)-dolichol diphosphate.</text>
</comment>
<evidence type="ECO:0000256" key="2">
    <source>
        <dbReference type="ARBA" id="ARBA00004586"/>
    </source>
</evidence>
<name>A0A5J5FA14_9PEZI</name>
<feature type="transmembrane region" description="Helical" evidence="12">
    <location>
        <begin position="433"/>
        <end position="455"/>
    </location>
</feature>
<dbReference type="EC" id="2.4.1.257" evidence="12"/>